<protein>
    <submittedName>
        <fullName evidence="2">Uncharacterized protein</fullName>
    </submittedName>
</protein>
<dbReference type="Proteomes" id="UP000324222">
    <property type="component" value="Unassembled WGS sequence"/>
</dbReference>
<evidence type="ECO:0000256" key="1">
    <source>
        <dbReference type="SAM" id="MobiDB-lite"/>
    </source>
</evidence>
<feature type="region of interest" description="Disordered" evidence="1">
    <location>
        <begin position="50"/>
        <end position="78"/>
    </location>
</feature>
<name>A0A5B7HZY9_PORTR</name>
<dbReference type="AlphaFoldDB" id="A0A5B7HZY9"/>
<evidence type="ECO:0000313" key="3">
    <source>
        <dbReference type="Proteomes" id="UP000324222"/>
    </source>
</evidence>
<accession>A0A5B7HZY9</accession>
<dbReference type="EMBL" id="VSRR010047311">
    <property type="protein sequence ID" value="MPC78000.1"/>
    <property type="molecule type" value="Genomic_DNA"/>
</dbReference>
<evidence type="ECO:0000313" key="2">
    <source>
        <dbReference type="EMBL" id="MPC78000.1"/>
    </source>
</evidence>
<comment type="caution">
    <text evidence="2">The sequence shown here is derived from an EMBL/GenBank/DDBJ whole genome shotgun (WGS) entry which is preliminary data.</text>
</comment>
<reference evidence="2 3" key="1">
    <citation type="submission" date="2019-05" db="EMBL/GenBank/DDBJ databases">
        <title>Another draft genome of Portunus trituberculatus and its Hox gene families provides insights of decapod evolution.</title>
        <authorList>
            <person name="Jeong J.-H."/>
            <person name="Song I."/>
            <person name="Kim S."/>
            <person name="Choi T."/>
            <person name="Kim D."/>
            <person name="Ryu S."/>
            <person name="Kim W."/>
        </authorList>
    </citation>
    <scope>NUCLEOTIDE SEQUENCE [LARGE SCALE GENOMIC DNA]</scope>
    <source>
        <tissue evidence="2">Muscle</tissue>
    </source>
</reference>
<organism evidence="2 3">
    <name type="scientific">Portunus trituberculatus</name>
    <name type="common">Swimming crab</name>
    <name type="synonym">Neptunus trituberculatus</name>
    <dbReference type="NCBI Taxonomy" id="210409"/>
    <lineage>
        <taxon>Eukaryota</taxon>
        <taxon>Metazoa</taxon>
        <taxon>Ecdysozoa</taxon>
        <taxon>Arthropoda</taxon>
        <taxon>Crustacea</taxon>
        <taxon>Multicrustacea</taxon>
        <taxon>Malacostraca</taxon>
        <taxon>Eumalacostraca</taxon>
        <taxon>Eucarida</taxon>
        <taxon>Decapoda</taxon>
        <taxon>Pleocyemata</taxon>
        <taxon>Brachyura</taxon>
        <taxon>Eubrachyura</taxon>
        <taxon>Portunoidea</taxon>
        <taxon>Portunidae</taxon>
        <taxon>Portuninae</taxon>
        <taxon>Portunus</taxon>
    </lineage>
</organism>
<gene>
    <name evidence="2" type="ORF">E2C01_072471</name>
</gene>
<sequence>MRGGQRAACQPIRGTRGAATITVPSRCPFKLMAAVHYLINVSRATEKPIHHAGDPLHLPPDWPVPVTRRGRQPIPVPN</sequence>
<keyword evidence="3" id="KW-1185">Reference proteome</keyword>
<proteinExistence type="predicted"/>